<protein>
    <submittedName>
        <fullName evidence="2">Uncharacterized protein</fullName>
    </submittedName>
</protein>
<feature type="compositionally biased region" description="Acidic residues" evidence="1">
    <location>
        <begin position="136"/>
        <end position="149"/>
    </location>
</feature>
<feature type="region of interest" description="Disordered" evidence="1">
    <location>
        <begin position="124"/>
        <end position="149"/>
    </location>
</feature>
<dbReference type="AlphaFoldDB" id="A0A9Q0KUB6"/>
<dbReference type="EMBL" id="JAMYWD010000003">
    <property type="protein sequence ID" value="KAJ4976865.1"/>
    <property type="molecule type" value="Genomic_DNA"/>
</dbReference>
<evidence type="ECO:0000256" key="1">
    <source>
        <dbReference type="SAM" id="MobiDB-lite"/>
    </source>
</evidence>
<keyword evidence="3" id="KW-1185">Reference proteome</keyword>
<accession>A0A9Q0KUB6</accession>
<proteinExistence type="predicted"/>
<evidence type="ECO:0000313" key="2">
    <source>
        <dbReference type="EMBL" id="KAJ4976865.1"/>
    </source>
</evidence>
<gene>
    <name evidence="2" type="ORF">NE237_001971</name>
</gene>
<comment type="caution">
    <text evidence="2">The sequence shown here is derived from an EMBL/GenBank/DDBJ whole genome shotgun (WGS) entry which is preliminary data.</text>
</comment>
<sequence length="202" mass="22409">MGFNLKRITVGRNIIALPIELWCFQRKMRRSSIRPLRYLVGVPENHSGKEYHCTPNRAVVLSNENEVIIYEDLPSRCEQCHNYGHVAVSCQLTKVAPEPVNVTPASVGGASLLVVEQEVGLGENLDDGVGARTPYSEEEGDSDDVEDSVLPDKGSAGVSKFMETVPLYVYLIVEFSRNEVRGTNPMKVALLLAMCCHCWQLD</sequence>
<dbReference type="Proteomes" id="UP001141806">
    <property type="component" value="Unassembled WGS sequence"/>
</dbReference>
<reference evidence="2" key="1">
    <citation type="journal article" date="2023" name="Plant J.">
        <title>The genome of the king protea, Protea cynaroides.</title>
        <authorList>
            <person name="Chang J."/>
            <person name="Duong T.A."/>
            <person name="Schoeman C."/>
            <person name="Ma X."/>
            <person name="Roodt D."/>
            <person name="Barker N."/>
            <person name="Li Z."/>
            <person name="Van de Peer Y."/>
            <person name="Mizrachi E."/>
        </authorList>
    </citation>
    <scope>NUCLEOTIDE SEQUENCE</scope>
    <source>
        <tissue evidence="2">Young leaves</tissue>
    </source>
</reference>
<name>A0A9Q0KUB6_9MAGN</name>
<evidence type="ECO:0000313" key="3">
    <source>
        <dbReference type="Proteomes" id="UP001141806"/>
    </source>
</evidence>
<organism evidence="2 3">
    <name type="scientific">Protea cynaroides</name>
    <dbReference type="NCBI Taxonomy" id="273540"/>
    <lineage>
        <taxon>Eukaryota</taxon>
        <taxon>Viridiplantae</taxon>
        <taxon>Streptophyta</taxon>
        <taxon>Embryophyta</taxon>
        <taxon>Tracheophyta</taxon>
        <taxon>Spermatophyta</taxon>
        <taxon>Magnoliopsida</taxon>
        <taxon>Proteales</taxon>
        <taxon>Proteaceae</taxon>
        <taxon>Protea</taxon>
    </lineage>
</organism>